<dbReference type="PANTHER" id="PTHR46580">
    <property type="entry name" value="SENSOR KINASE-RELATED"/>
    <property type="match status" value="1"/>
</dbReference>
<name>A0ABU3TSU0_9BACT</name>
<dbReference type="Gene3D" id="4.10.1080.10">
    <property type="entry name" value="TSP type-3 repeat"/>
    <property type="match status" value="1"/>
</dbReference>
<dbReference type="InterPro" id="IPR028994">
    <property type="entry name" value="Integrin_alpha_N"/>
</dbReference>
<sequence length="1185" mass="134112">MKIQVLLILSAFVCFTSRAQDIRVKSVNKNVLAFDASTPKLLSDLGLTDRFHVSRYLEFEDFTGDGKKDLFVNYAGNPEKAHISALFVQKTVNGKLQLVEDVNYRVKQNSDFGFVTGLSADFNGDGKRDIYQFTQNYHGKAGNQPANFIGGKNNYPDNYLINTGTGFTYVKADDYFQGDLNNGDYLNQKEPIILDVDRDGIPNVIFGHIGGQFGNDVYQRKPGLFDLFYSYELDANNQWKREFLYPNANPIGFCCNQLEAAPFRGKVVDNKDFYFLMHYEQVWDKSTNSIVPFTSWNVSDNQYVVQQYQIRKNDLTRAFDPNGAQDFGTLQREFPYGITNDWSTYFVDLDKDGTVELITQEWGNNKQGENRPNKIGIYNLKGEEISAQWFDNRLNYDNTNSHANGIHLVDVNNDGLVDIVPQNGWYEKKNDQWGYFIFINNGKKMVKRSVVFPTNDQSSEFFDQGGYWKGFKMPYDFNGDGIYEIMQIRMDHNIDIVELNLSDVDKDGVLDDADNCPKNYNPDQADADKDGIGDVCDVVNTYLVNPVKVKSTETVDIYAIKNPFAFENENGRIVNGLEEFHPPFDRGTILLDYNQDGKMDIIHSSTYIDGVKTPIAMGHTSVPLYLKNKGNFSFEVYRNPNYLDYSIFHGIQNYDLLDVDKDGKMEIFPGGESYHWDMGGPQNYPNLQFWLEKNNNHRVDRDYSVSEFKLNRYYTIKDQTYLIDEVNKIDISAERAKDPTNIFDSIQSIGSVDIDQDGDVDLVQMADSRNGRSFSIMLNDGKGDFKLTRYPTDITIPEGRLILDDLNLDGKVELLGVGKKRDSKQFFLYQFDNLGGGRFDFQNPKALDLVYDAKDPINPGNQSMRAFKKQDLDGDGNPEFICYLTNQYSGLGSLDFQPAKLALIEPHNQVVVYTNTKGVLSNTTAKFIPDQKNLAKWFTNESGMYFIDLDQDGNLDLVPYVNTLEPKYLWNNSADFQYFAFNPSTKKFEHKSKPNYISLFTTADKNYGPLANNLGRHAYDYADLDGDGALEVIQPSVNLDLDPSVKGRENYLLIIKDKSLDKRPDDDGDGVKNALDKCPNTVSGAKIDASGCEIVLATEKEDSPLMLSPNPFVSSLKISYPADFGTLVTAELTDIKGAIVWSKSNVGNDELVDLSYLAAGNYVMKVVSLVTGKSQSIKLVKALNE</sequence>
<evidence type="ECO:0000313" key="2">
    <source>
        <dbReference type="Proteomes" id="UP001249959"/>
    </source>
</evidence>
<accession>A0ABU3TSU0</accession>
<dbReference type="NCBIfam" id="TIGR04183">
    <property type="entry name" value="Por_Secre_tail"/>
    <property type="match status" value="1"/>
</dbReference>
<dbReference type="InterPro" id="IPR028974">
    <property type="entry name" value="TSP_type-3_rpt"/>
</dbReference>
<dbReference type="InterPro" id="IPR026444">
    <property type="entry name" value="Secre_tail"/>
</dbReference>
<gene>
    <name evidence="1" type="ORF">PQG45_07570</name>
</gene>
<dbReference type="SUPFAM" id="SSF69318">
    <property type="entry name" value="Integrin alpha N-terminal domain"/>
    <property type="match status" value="3"/>
</dbReference>
<reference evidence="1 2" key="1">
    <citation type="submission" date="2023-09" db="EMBL/GenBank/DDBJ databases">
        <title>Aquirufa genomes.</title>
        <authorList>
            <person name="Pitt A."/>
        </authorList>
    </citation>
    <scope>NUCLEOTIDE SEQUENCE [LARGE SCALE GENOMIC DNA]</scope>
    <source>
        <strain evidence="1 2">LEOWEIH-7C</strain>
    </source>
</reference>
<proteinExistence type="predicted"/>
<dbReference type="PANTHER" id="PTHR46580:SF4">
    <property type="entry name" value="ATP_GTP-BINDING PROTEIN"/>
    <property type="match status" value="1"/>
</dbReference>
<protein>
    <submittedName>
        <fullName evidence="1">T9SS type A sorting domain-containing protein</fullName>
    </submittedName>
</protein>
<dbReference type="Proteomes" id="UP001249959">
    <property type="component" value="Unassembled WGS sequence"/>
</dbReference>
<dbReference type="RefSeq" id="WP_316070600.1">
    <property type="nucleotide sequence ID" value="NZ_JAVNWW010000003.1"/>
</dbReference>
<keyword evidence="2" id="KW-1185">Reference proteome</keyword>
<dbReference type="EMBL" id="JAVNWW010000003">
    <property type="protein sequence ID" value="MDU0808890.1"/>
    <property type="molecule type" value="Genomic_DNA"/>
</dbReference>
<comment type="caution">
    <text evidence="1">The sequence shown here is derived from an EMBL/GenBank/DDBJ whole genome shotgun (WGS) entry which is preliminary data.</text>
</comment>
<organism evidence="1 2">
    <name type="scientific">Aquirufa regiilacus</name>
    <dbReference type="NCBI Taxonomy" id="3024868"/>
    <lineage>
        <taxon>Bacteria</taxon>
        <taxon>Pseudomonadati</taxon>
        <taxon>Bacteroidota</taxon>
        <taxon>Cytophagia</taxon>
        <taxon>Cytophagales</taxon>
        <taxon>Flectobacillaceae</taxon>
        <taxon>Aquirufa</taxon>
    </lineage>
</organism>
<evidence type="ECO:0000313" key="1">
    <source>
        <dbReference type="EMBL" id="MDU0808890.1"/>
    </source>
</evidence>